<accession>A0A9P5TD57</accession>
<dbReference type="AlphaFoldDB" id="A0A9P5TD57"/>
<evidence type="ECO:0000256" key="1">
    <source>
        <dbReference type="SAM" id="MobiDB-lite"/>
    </source>
</evidence>
<protein>
    <submittedName>
        <fullName evidence="2">Uncharacterized protein</fullName>
    </submittedName>
</protein>
<dbReference type="EMBL" id="WHVB01000003">
    <property type="protein sequence ID" value="KAF8485253.1"/>
    <property type="molecule type" value="Genomic_DNA"/>
</dbReference>
<evidence type="ECO:0000313" key="2">
    <source>
        <dbReference type="EMBL" id="KAF8485253.1"/>
    </source>
</evidence>
<sequence>MVTQRNKKCMHYLDFCGLPTQTRELREDREDSGYMERIWSAKGLVCGGSEGIALAIWFPEPAKSSGTEWNGVERSRSCRMGQGRAPRGGADGGPAGGQSGVGEGEVDLWGLVQRGVGAGAVVWKIPEVEGGRARSENQEVAEACLQYLEGNQEEAGAAVGCGGVMIRMLPRRVISEHRALNGYNLLCLMFGECLGACGDYLLSREKGTADEEALVQTGHETELALTVFHV</sequence>
<reference evidence="2" key="2">
    <citation type="journal article" date="2020" name="Nat. Commun.">
        <title>Large-scale genome sequencing of mycorrhizal fungi provides insights into the early evolution of symbiotic traits.</title>
        <authorList>
            <person name="Miyauchi S."/>
            <person name="Kiss E."/>
            <person name="Kuo A."/>
            <person name="Drula E."/>
            <person name="Kohler A."/>
            <person name="Sanchez-Garcia M."/>
            <person name="Morin E."/>
            <person name="Andreopoulos B."/>
            <person name="Barry K.W."/>
            <person name="Bonito G."/>
            <person name="Buee M."/>
            <person name="Carver A."/>
            <person name="Chen C."/>
            <person name="Cichocki N."/>
            <person name="Clum A."/>
            <person name="Culley D."/>
            <person name="Crous P.W."/>
            <person name="Fauchery L."/>
            <person name="Girlanda M."/>
            <person name="Hayes R.D."/>
            <person name="Keri Z."/>
            <person name="LaButti K."/>
            <person name="Lipzen A."/>
            <person name="Lombard V."/>
            <person name="Magnuson J."/>
            <person name="Maillard F."/>
            <person name="Murat C."/>
            <person name="Nolan M."/>
            <person name="Ohm R.A."/>
            <person name="Pangilinan J."/>
            <person name="Pereira M.F."/>
            <person name="Perotto S."/>
            <person name="Peter M."/>
            <person name="Pfister S."/>
            <person name="Riley R."/>
            <person name="Sitrit Y."/>
            <person name="Stielow J.B."/>
            <person name="Szollosi G."/>
            <person name="Zifcakova L."/>
            <person name="Stursova M."/>
            <person name="Spatafora J.W."/>
            <person name="Tedersoo L."/>
            <person name="Vaario L.M."/>
            <person name="Yamada A."/>
            <person name="Yan M."/>
            <person name="Wang P."/>
            <person name="Xu J."/>
            <person name="Bruns T."/>
            <person name="Baldrian P."/>
            <person name="Vilgalys R."/>
            <person name="Dunand C."/>
            <person name="Henrissat B."/>
            <person name="Grigoriev I.V."/>
            <person name="Hibbett D."/>
            <person name="Nagy L.G."/>
            <person name="Martin F.M."/>
        </authorList>
    </citation>
    <scope>NUCLEOTIDE SEQUENCE</scope>
    <source>
        <strain evidence="2">Prilba</strain>
    </source>
</reference>
<comment type="caution">
    <text evidence="2">The sequence shown here is derived from an EMBL/GenBank/DDBJ whole genome shotgun (WGS) entry which is preliminary data.</text>
</comment>
<dbReference type="Proteomes" id="UP000759537">
    <property type="component" value="Unassembled WGS sequence"/>
</dbReference>
<evidence type="ECO:0000313" key="3">
    <source>
        <dbReference type="Proteomes" id="UP000759537"/>
    </source>
</evidence>
<keyword evidence="3" id="KW-1185">Reference proteome</keyword>
<reference evidence="2" key="1">
    <citation type="submission" date="2019-10" db="EMBL/GenBank/DDBJ databases">
        <authorList>
            <consortium name="DOE Joint Genome Institute"/>
            <person name="Kuo A."/>
            <person name="Miyauchi S."/>
            <person name="Kiss E."/>
            <person name="Drula E."/>
            <person name="Kohler A."/>
            <person name="Sanchez-Garcia M."/>
            <person name="Andreopoulos B."/>
            <person name="Barry K.W."/>
            <person name="Bonito G."/>
            <person name="Buee M."/>
            <person name="Carver A."/>
            <person name="Chen C."/>
            <person name="Cichocki N."/>
            <person name="Clum A."/>
            <person name="Culley D."/>
            <person name="Crous P.W."/>
            <person name="Fauchery L."/>
            <person name="Girlanda M."/>
            <person name="Hayes R."/>
            <person name="Keri Z."/>
            <person name="LaButti K."/>
            <person name="Lipzen A."/>
            <person name="Lombard V."/>
            <person name="Magnuson J."/>
            <person name="Maillard F."/>
            <person name="Morin E."/>
            <person name="Murat C."/>
            <person name="Nolan M."/>
            <person name="Ohm R."/>
            <person name="Pangilinan J."/>
            <person name="Pereira M."/>
            <person name="Perotto S."/>
            <person name="Peter M."/>
            <person name="Riley R."/>
            <person name="Sitrit Y."/>
            <person name="Stielow B."/>
            <person name="Szollosi G."/>
            <person name="Zifcakova L."/>
            <person name="Stursova M."/>
            <person name="Spatafora J.W."/>
            <person name="Tedersoo L."/>
            <person name="Vaario L.-M."/>
            <person name="Yamada A."/>
            <person name="Yan M."/>
            <person name="Wang P."/>
            <person name="Xu J."/>
            <person name="Bruns T."/>
            <person name="Baldrian P."/>
            <person name="Vilgalys R."/>
            <person name="Henrissat B."/>
            <person name="Grigoriev I.V."/>
            <person name="Hibbett D."/>
            <person name="Nagy L.G."/>
            <person name="Martin F.M."/>
        </authorList>
    </citation>
    <scope>NUCLEOTIDE SEQUENCE</scope>
    <source>
        <strain evidence="2">Prilba</strain>
    </source>
</reference>
<organism evidence="2 3">
    <name type="scientific">Russula ochroleuca</name>
    <dbReference type="NCBI Taxonomy" id="152965"/>
    <lineage>
        <taxon>Eukaryota</taxon>
        <taxon>Fungi</taxon>
        <taxon>Dikarya</taxon>
        <taxon>Basidiomycota</taxon>
        <taxon>Agaricomycotina</taxon>
        <taxon>Agaricomycetes</taxon>
        <taxon>Russulales</taxon>
        <taxon>Russulaceae</taxon>
        <taxon>Russula</taxon>
    </lineage>
</organism>
<name>A0A9P5TD57_9AGAM</name>
<feature type="region of interest" description="Disordered" evidence="1">
    <location>
        <begin position="65"/>
        <end position="99"/>
    </location>
</feature>
<gene>
    <name evidence="2" type="ORF">DFH94DRAFT_679714</name>
</gene>
<proteinExistence type="predicted"/>
<feature type="compositionally biased region" description="Gly residues" evidence="1">
    <location>
        <begin position="89"/>
        <end position="99"/>
    </location>
</feature>